<evidence type="ECO:0000259" key="3">
    <source>
        <dbReference type="SMART" id="SM00014"/>
    </source>
</evidence>
<keyword evidence="2" id="KW-1133">Transmembrane helix</keyword>
<comment type="caution">
    <text evidence="4">The sequence shown here is derived from an EMBL/GenBank/DDBJ whole genome shotgun (WGS) entry which is preliminary data.</text>
</comment>
<evidence type="ECO:0000256" key="1">
    <source>
        <dbReference type="SAM" id="MobiDB-lite"/>
    </source>
</evidence>
<dbReference type="Pfam" id="PF01569">
    <property type="entry name" value="PAP2"/>
    <property type="match status" value="1"/>
</dbReference>
<dbReference type="CDD" id="cd03396">
    <property type="entry name" value="PAP2_like_6"/>
    <property type="match status" value="1"/>
</dbReference>
<evidence type="ECO:0000313" key="4">
    <source>
        <dbReference type="EMBL" id="MFD2114028.1"/>
    </source>
</evidence>
<dbReference type="Proteomes" id="UP001597337">
    <property type="component" value="Unassembled WGS sequence"/>
</dbReference>
<keyword evidence="2" id="KW-0812">Transmembrane</keyword>
<evidence type="ECO:0000256" key="2">
    <source>
        <dbReference type="SAM" id="Phobius"/>
    </source>
</evidence>
<name>A0ABW4YEY5_9GAMM</name>
<feature type="transmembrane region" description="Helical" evidence="2">
    <location>
        <begin position="177"/>
        <end position="195"/>
    </location>
</feature>
<reference evidence="5" key="1">
    <citation type="journal article" date="2019" name="Int. J. Syst. Evol. Microbiol.">
        <title>The Global Catalogue of Microorganisms (GCM) 10K type strain sequencing project: providing services to taxonomists for standard genome sequencing and annotation.</title>
        <authorList>
            <consortium name="The Broad Institute Genomics Platform"/>
            <consortium name="The Broad Institute Genome Sequencing Center for Infectious Disease"/>
            <person name="Wu L."/>
            <person name="Ma J."/>
        </authorList>
    </citation>
    <scope>NUCLEOTIDE SEQUENCE [LARGE SCALE GENOMIC DNA]</scope>
    <source>
        <strain evidence="5">KACC 12597</strain>
    </source>
</reference>
<feature type="transmembrane region" description="Helical" evidence="2">
    <location>
        <begin position="255"/>
        <end position="274"/>
    </location>
</feature>
<dbReference type="EMBL" id="JBHUHX010000062">
    <property type="protein sequence ID" value="MFD2114028.1"/>
    <property type="molecule type" value="Genomic_DNA"/>
</dbReference>
<organism evidence="4 5">
    <name type="scientific">Thiorhodococcus fuscus</name>
    <dbReference type="NCBI Taxonomy" id="527200"/>
    <lineage>
        <taxon>Bacteria</taxon>
        <taxon>Pseudomonadati</taxon>
        <taxon>Pseudomonadota</taxon>
        <taxon>Gammaproteobacteria</taxon>
        <taxon>Chromatiales</taxon>
        <taxon>Chromatiaceae</taxon>
        <taxon>Thiorhodococcus</taxon>
    </lineage>
</organism>
<evidence type="ECO:0000313" key="5">
    <source>
        <dbReference type="Proteomes" id="UP001597337"/>
    </source>
</evidence>
<feature type="transmembrane region" description="Helical" evidence="2">
    <location>
        <begin position="58"/>
        <end position="83"/>
    </location>
</feature>
<keyword evidence="2" id="KW-0472">Membrane</keyword>
<sequence length="410" mass="45288">MQTTSTNRRYWLPQLIALTLLALVGTLPFWLSDLDTRTAALFFHPNANDPWPESHQDIWLFFYQIAPLLVGLVALVSLAVLGAGSLWPRYRRFRLYAVFLIATAVIGPGLIVNGLLKEHWGRPRPHQTVEFGGTQQYLPPLVMGEAGKGKSFPCGHSSAGFLFSAFFIIWLRRRPRLAALALAGSVALGIMLGVGRMTAGDHFLSDIIWSAVIVHGTSLLLYYGLLRIPQREDAEDAAPKTPSVQQDSPIRRHPIAIGTAYGVTAIGLLAGVLLSTPVHQNRSQRVVPGDYDPPPRTLRLIADTAQVQITWHNWSDHSALILLKGRGFGLPGTQVDDRMTEKDGVLTFEVEHQGVFTEKDTSLIVGLVAKDWDRVEVETEVGDIRIYPPPPGAPRLDLQTRNGQIKRDAD</sequence>
<dbReference type="RefSeq" id="WP_386028884.1">
    <property type="nucleotide sequence ID" value="NZ_JBHUHX010000062.1"/>
</dbReference>
<dbReference type="SMART" id="SM00014">
    <property type="entry name" value="acidPPc"/>
    <property type="match status" value="1"/>
</dbReference>
<dbReference type="Gene3D" id="1.20.144.10">
    <property type="entry name" value="Phosphatidic acid phosphatase type 2/haloperoxidase"/>
    <property type="match status" value="1"/>
</dbReference>
<protein>
    <submittedName>
        <fullName evidence="4">Phosphatase PAP2 family protein</fullName>
    </submittedName>
</protein>
<feature type="domain" description="Phosphatidic acid phosphatase type 2/haloperoxidase" evidence="3">
    <location>
        <begin position="97"/>
        <end position="222"/>
    </location>
</feature>
<feature type="transmembrane region" description="Helical" evidence="2">
    <location>
        <begin position="207"/>
        <end position="225"/>
    </location>
</feature>
<gene>
    <name evidence="4" type="ORF">ACFSJC_19440</name>
</gene>
<dbReference type="SUPFAM" id="SSF48317">
    <property type="entry name" value="Acid phosphatase/Vanadium-dependent haloperoxidase"/>
    <property type="match status" value="1"/>
</dbReference>
<feature type="transmembrane region" description="Helical" evidence="2">
    <location>
        <begin position="150"/>
        <end position="170"/>
    </location>
</feature>
<feature type="transmembrane region" description="Helical" evidence="2">
    <location>
        <begin position="12"/>
        <end position="31"/>
    </location>
</feature>
<accession>A0ABW4YEY5</accession>
<feature type="transmembrane region" description="Helical" evidence="2">
    <location>
        <begin position="95"/>
        <end position="116"/>
    </location>
</feature>
<dbReference type="InterPro" id="IPR036938">
    <property type="entry name" value="PAP2/HPO_sf"/>
</dbReference>
<keyword evidence="5" id="KW-1185">Reference proteome</keyword>
<proteinExistence type="predicted"/>
<dbReference type="InterPro" id="IPR000326">
    <property type="entry name" value="PAP2/HPO"/>
</dbReference>
<feature type="region of interest" description="Disordered" evidence="1">
    <location>
        <begin position="387"/>
        <end position="410"/>
    </location>
</feature>